<keyword evidence="1" id="KW-0238">DNA-binding</keyword>
<protein>
    <recommendedName>
        <fullName evidence="3">HMG box domain-containing protein</fullName>
    </recommendedName>
</protein>
<keyword evidence="5" id="KW-1185">Reference proteome</keyword>
<dbReference type="GO" id="GO:0005634">
    <property type="term" value="C:nucleus"/>
    <property type="evidence" value="ECO:0007669"/>
    <property type="project" value="UniProtKB-UniRule"/>
</dbReference>
<evidence type="ECO:0000313" key="4">
    <source>
        <dbReference type="EMBL" id="KAK2626903.1"/>
    </source>
</evidence>
<dbReference type="Gene3D" id="1.10.30.10">
    <property type="entry name" value="High mobility group box domain"/>
    <property type="match status" value="2"/>
</dbReference>
<dbReference type="InterPro" id="IPR009071">
    <property type="entry name" value="HMG_box_dom"/>
</dbReference>
<dbReference type="InterPro" id="IPR036910">
    <property type="entry name" value="HMG_box_dom_sf"/>
</dbReference>
<accession>A0AAD9SYK0</accession>
<feature type="DNA-binding region" description="HMG box" evidence="1">
    <location>
        <begin position="245"/>
        <end position="311"/>
    </location>
</feature>
<feature type="compositionally biased region" description="Low complexity" evidence="2">
    <location>
        <begin position="63"/>
        <end position="75"/>
    </location>
</feature>
<evidence type="ECO:0000313" key="5">
    <source>
        <dbReference type="Proteomes" id="UP001285354"/>
    </source>
</evidence>
<gene>
    <name evidence="4" type="ORF">QTJ16_004078</name>
</gene>
<dbReference type="AlphaFoldDB" id="A0AAD9SYK0"/>
<sequence>MSIMLSIFGRGTVQRIVVRGPQSTNRALQGVRQFKHVNFQNSTPSQPQSIFSLKRKYSTATRVPKPTAKTSTATKPKAKETKKKSTKKVATKKRVKKPIKKKVLKKAVVKKPVKKVLNDKQKAAAAKRKAYLELKALKATALQLPKPKATTVWSVFVTKSLRDKDQGNRRISKDLGDKYRSLSQSDLESYEKIALQNKVENKAAYEKFVASHDPDEIRLANNARHALKTLAPRSSWPLIRDPRRPKRPVTSWMLFVTDRYASGDYKDVAFLEATSHLKKEFVALKPSERQAYDDRAAAAKAQYIKEYRETFKRDPLFLTKAAATTGSSL</sequence>
<dbReference type="Proteomes" id="UP001285354">
    <property type="component" value="Unassembled WGS sequence"/>
</dbReference>
<dbReference type="SUPFAM" id="SSF47095">
    <property type="entry name" value="HMG-box"/>
    <property type="match status" value="2"/>
</dbReference>
<organism evidence="4 5">
    <name type="scientific">Diplocarpon rosae</name>
    <dbReference type="NCBI Taxonomy" id="946125"/>
    <lineage>
        <taxon>Eukaryota</taxon>
        <taxon>Fungi</taxon>
        <taxon>Dikarya</taxon>
        <taxon>Ascomycota</taxon>
        <taxon>Pezizomycotina</taxon>
        <taxon>Leotiomycetes</taxon>
        <taxon>Helotiales</taxon>
        <taxon>Drepanopezizaceae</taxon>
        <taxon>Diplocarpon</taxon>
    </lineage>
</organism>
<proteinExistence type="predicted"/>
<dbReference type="PROSITE" id="PS50118">
    <property type="entry name" value="HMG_BOX_2"/>
    <property type="match status" value="1"/>
</dbReference>
<reference evidence="4" key="1">
    <citation type="submission" date="2023-06" db="EMBL/GenBank/DDBJ databases">
        <title>Draft genome of Marssonina rosae.</title>
        <authorList>
            <person name="Cheng Q."/>
        </authorList>
    </citation>
    <scope>NUCLEOTIDE SEQUENCE</scope>
    <source>
        <strain evidence="4">R4</strain>
    </source>
</reference>
<comment type="caution">
    <text evidence="4">The sequence shown here is derived from an EMBL/GenBank/DDBJ whole genome shotgun (WGS) entry which is preliminary data.</text>
</comment>
<dbReference type="EMBL" id="JAUBYV010000005">
    <property type="protein sequence ID" value="KAK2626903.1"/>
    <property type="molecule type" value="Genomic_DNA"/>
</dbReference>
<feature type="domain" description="HMG box" evidence="3">
    <location>
        <begin position="245"/>
        <end position="311"/>
    </location>
</feature>
<dbReference type="GO" id="GO:0003677">
    <property type="term" value="F:DNA binding"/>
    <property type="evidence" value="ECO:0007669"/>
    <property type="project" value="UniProtKB-UniRule"/>
</dbReference>
<feature type="region of interest" description="Disordered" evidence="2">
    <location>
        <begin position="57"/>
        <end position="97"/>
    </location>
</feature>
<evidence type="ECO:0000256" key="1">
    <source>
        <dbReference type="PROSITE-ProRule" id="PRU00267"/>
    </source>
</evidence>
<feature type="compositionally biased region" description="Basic residues" evidence="2">
    <location>
        <begin position="80"/>
        <end position="97"/>
    </location>
</feature>
<keyword evidence="1" id="KW-0539">Nucleus</keyword>
<name>A0AAD9SYK0_9HELO</name>
<evidence type="ECO:0000259" key="3">
    <source>
        <dbReference type="PROSITE" id="PS50118"/>
    </source>
</evidence>
<evidence type="ECO:0000256" key="2">
    <source>
        <dbReference type="SAM" id="MobiDB-lite"/>
    </source>
</evidence>
<dbReference type="SMART" id="SM00398">
    <property type="entry name" value="HMG"/>
    <property type="match status" value="2"/>
</dbReference>